<dbReference type="OrthoDB" id="263049at2759"/>
<name>S9UPJ2_9TRYP</name>
<protein>
    <submittedName>
        <fullName evidence="3">Uncharacterized protein</fullName>
    </submittedName>
</protein>
<feature type="compositionally biased region" description="Low complexity" evidence="1">
    <location>
        <begin position="414"/>
        <end position="426"/>
    </location>
</feature>
<gene>
    <name evidence="3" type="ORF">STCU_03872</name>
</gene>
<comment type="caution">
    <text evidence="3">The sequence shown here is derived from an EMBL/GenBank/DDBJ whole genome shotgun (WGS) entry which is preliminary data.</text>
</comment>
<evidence type="ECO:0000256" key="1">
    <source>
        <dbReference type="SAM" id="MobiDB-lite"/>
    </source>
</evidence>
<organism evidence="3 4">
    <name type="scientific">Strigomonas culicis</name>
    <dbReference type="NCBI Taxonomy" id="28005"/>
    <lineage>
        <taxon>Eukaryota</taxon>
        <taxon>Discoba</taxon>
        <taxon>Euglenozoa</taxon>
        <taxon>Kinetoplastea</taxon>
        <taxon>Metakinetoplastina</taxon>
        <taxon>Trypanosomatida</taxon>
        <taxon>Trypanosomatidae</taxon>
        <taxon>Strigomonadinae</taxon>
        <taxon>Strigomonas</taxon>
    </lineage>
</organism>
<evidence type="ECO:0000256" key="2">
    <source>
        <dbReference type="SAM" id="Phobius"/>
    </source>
</evidence>
<keyword evidence="2" id="KW-0812">Transmembrane</keyword>
<dbReference type="AlphaFoldDB" id="S9UPJ2"/>
<keyword evidence="4" id="KW-1185">Reference proteome</keyword>
<dbReference type="Proteomes" id="UP000015354">
    <property type="component" value="Unassembled WGS sequence"/>
</dbReference>
<feature type="transmembrane region" description="Helical" evidence="2">
    <location>
        <begin position="6"/>
        <end position="26"/>
    </location>
</feature>
<feature type="region of interest" description="Disordered" evidence="1">
    <location>
        <begin position="370"/>
        <end position="466"/>
    </location>
</feature>
<dbReference type="EMBL" id="ATMH01003872">
    <property type="protein sequence ID" value="EPY30828.1"/>
    <property type="molecule type" value="Genomic_DNA"/>
</dbReference>
<keyword evidence="2" id="KW-1133">Transmembrane helix</keyword>
<proteinExistence type="predicted"/>
<evidence type="ECO:0000313" key="4">
    <source>
        <dbReference type="Proteomes" id="UP000015354"/>
    </source>
</evidence>
<evidence type="ECO:0000313" key="3">
    <source>
        <dbReference type="EMBL" id="EPY30828.1"/>
    </source>
</evidence>
<reference evidence="3 4" key="1">
    <citation type="journal article" date="2013" name="PLoS ONE">
        <title>Predicting the Proteins of Angomonas deanei, Strigomonas culicis and Their Respective Endosymbionts Reveals New Aspects of the Trypanosomatidae Family.</title>
        <authorList>
            <person name="Motta M.C."/>
            <person name="Martins A.C."/>
            <person name="de Souza S.S."/>
            <person name="Catta-Preta C.M."/>
            <person name="Silva R."/>
            <person name="Klein C.C."/>
            <person name="de Almeida L.G."/>
            <person name="de Lima Cunha O."/>
            <person name="Ciapina L.P."/>
            <person name="Brocchi M."/>
            <person name="Colabardini A.C."/>
            <person name="de Araujo Lima B."/>
            <person name="Machado C.R."/>
            <person name="de Almeida Soares C.M."/>
            <person name="Probst C.M."/>
            <person name="de Menezes C.B."/>
            <person name="Thompson C.E."/>
            <person name="Bartholomeu D.C."/>
            <person name="Gradia D.F."/>
            <person name="Pavoni D.P."/>
            <person name="Grisard E.C."/>
            <person name="Fantinatti-Garboggini F."/>
            <person name="Marchini F.K."/>
            <person name="Rodrigues-Luiz G.F."/>
            <person name="Wagner G."/>
            <person name="Goldman G.H."/>
            <person name="Fietto J.L."/>
            <person name="Elias M.C."/>
            <person name="Goldman M.H."/>
            <person name="Sagot M.F."/>
            <person name="Pereira M."/>
            <person name="Stoco P.H."/>
            <person name="de Mendonca-Neto R.P."/>
            <person name="Teixeira S.M."/>
            <person name="Maciel T.E."/>
            <person name="de Oliveira Mendes T.A."/>
            <person name="Urmenyi T.P."/>
            <person name="de Souza W."/>
            <person name="Schenkman S."/>
            <person name="de Vasconcelos A.T."/>
        </authorList>
    </citation>
    <scope>NUCLEOTIDE SEQUENCE [LARGE SCALE GENOMIC DNA]</scope>
</reference>
<feature type="compositionally biased region" description="Low complexity" evidence="1">
    <location>
        <begin position="378"/>
        <end position="387"/>
    </location>
</feature>
<feature type="region of interest" description="Disordered" evidence="1">
    <location>
        <begin position="523"/>
        <end position="602"/>
    </location>
</feature>
<accession>S9UPJ2</accession>
<sequence>MTLINFYSSSFSSLPVSFVYFFFSFWRNHRRMPPKKKLLRRRAAKAGDLNLETAAEERIDAVTCEPLKPGKFIEVVSPDGTLKLFYNTSTLVRVATDKGGFLQPPHFREPMLPSLVKQIEEIEGKKFTFEQTTALNFIDDTEEGGTVHHQHQYFEDIMDEFYILNRAQVYVCPVCYGHYVQTRFIPQMTQQHRQIHYLNEGQTPVVDPLTVLSNMMVERYPPGEHLDDDTEGEEDRSWDNMMVHVVFRNAVQWKAHMKRHHEVTGVAAEEHRLRQLLCLYHTQYNASNEQRYLAEKAEFGYARRKFELNQQRYWQLSAGYNRLRYNRVVQETELAAPHPEAVAQSAFAAEAIAQDLNPVWLNEADAEDFIDDDDDSGDYVPHYSPPSSEEEDEEVEWVPAETRPRRSKRQRSLSSTTSSSAESSSSDTDEEASSSTTSSAHQRQLFKRGLLKEHKPNPLMERMTADERRFVRATERVNYMPTTTALYDPIMHRAGDRRKPSEEIDWSNLGGAMTRRSTVVVKPADAGELTQPPATPEADEASGTPVMKLLLLDEDEDPPDGARPAGRGEEGQQRAGQETARRRRRVTPMHSYDPLLFLQSEK</sequence>
<keyword evidence="2" id="KW-0472">Membrane</keyword>